<keyword evidence="4 7" id="KW-0442">Lipid degradation</keyword>
<dbReference type="OrthoDB" id="8040642at2759"/>
<evidence type="ECO:0000256" key="7">
    <source>
        <dbReference type="PIRNR" id="PIRNR000862"/>
    </source>
</evidence>
<dbReference type="SUPFAM" id="SSF53474">
    <property type="entry name" value="alpha/beta-Hydrolases"/>
    <property type="match status" value="1"/>
</dbReference>
<proteinExistence type="inferred from homology"/>
<evidence type="ECO:0000256" key="2">
    <source>
        <dbReference type="ARBA" id="ARBA00022729"/>
    </source>
</evidence>
<organism evidence="10 11">
    <name type="scientific">Stylonychia lemnae</name>
    <name type="common">Ciliate</name>
    <dbReference type="NCBI Taxonomy" id="5949"/>
    <lineage>
        <taxon>Eukaryota</taxon>
        <taxon>Sar</taxon>
        <taxon>Alveolata</taxon>
        <taxon>Ciliophora</taxon>
        <taxon>Intramacronucleata</taxon>
        <taxon>Spirotrichea</taxon>
        <taxon>Stichotrichia</taxon>
        <taxon>Sporadotrichida</taxon>
        <taxon>Oxytrichidae</taxon>
        <taxon>Stylonychinae</taxon>
        <taxon>Stylonychia</taxon>
    </lineage>
</organism>
<dbReference type="PIRSF" id="PIRSF000862">
    <property type="entry name" value="Steryl_ester_lip"/>
    <property type="match status" value="1"/>
</dbReference>
<evidence type="ECO:0000256" key="1">
    <source>
        <dbReference type="ARBA" id="ARBA00010701"/>
    </source>
</evidence>
<keyword evidence="11" id="KW-1185">Reference proteome</keyword>
<keyword evidence="5" id="KW-0443">Lipid metabolism</keyword>
<dbReference type="Pfam" id="PF04083">
    <property type="entry name" value="Abhydro_lipase"/>
    <property type="match status" value="1"/>
</dbReference>
<dbReference type="Gene3D" id="3.40.50.1820">
    <property type="entry name" value="alpha/beta hydrolase"/>
    <property type="match status" value="1"/>
</dbReference>
<dbReference type="InParanoid" id="A0A078AM77"/>
<evidence type="ECO:0000256" key="8">
    <source>
        <dbReference type="PIRSR" id="PIRSR000862-1"/>
    </source>
</evidence>
<evidence type="ECO:0000256" key="3">
    <source>
        <dbReference type="ARBA" id="ARBA00022801"/>
    </source>
</evidence>
<evidence type="ECO:0000256" key="5">
    <source>
        <dbReference type="ARBA" id="ARBA00023098"/>
    </source>
</evidence>
<evidence type="ECO:0000256" key="6">
    <source>
        <dbReference type="ARBA" id="ARBA00023180"/>
    </source>
</evidence>
<feature type="active site" description="Nucleophile" evidence="8">
    <location>
        <position position="173"/>
    </location>
</feature>
<evidence type="ECO:0000313" key="10">
    <source>
        <dbReference type="EMBL" id="CDW83495.1"/>
    </source>
</evidence>
<dbReference type="FunFam" id="3.40.50.1820:FF:000057">
    <property type="entry name" value="Lipase"/>
    <property type="match status" value="1"/>
</dbReference>
<dbReference type="GO" id="GO:0008374">
    <property type="term" value="F:O-acyltransferase activity"/>
    <property type="evidence" value="ECO:0007669"/>
    <property type="project" value="InterPro"/>
</dbReference>
<dbReference type="InterPro" id="IPR029058">
    <property type="entry name" value="AB_hydrolase_fold"/>
</dbReference>
<dbReference type="EMBL" id="CCKQ01011896">
    <property type="protein sequence ID" value="CDW83495.1"/>
    <property type="molecule type" value="Genomic_DNA"/>
</dbReference>
<keyword evidence="2" id="KW-0732">Signal</keyword>
<dbReference type="Pfam" id="PF02450">
    <property type="entry name" value="LCAT"/>
    <property type="match status" value="1"/>
</dbReference>
<feature type="active site" description="Charge relay system" evidence="8">
    <location>
        <position position="376"/>
    </location>
</feature>
<keyword evidence="3 7" id="KW-0378">Hydrolase</keyword>
<evidence type="ECO:0000259" key="9">
    <source>
        <dbReference type="Pfam" id="PF04083"/>
    </source>
</evidence>
<dbReference type="InterPro" id="IPR006693">
    <property type="entry name" value="AB_hydrolase_lipase"/>
</dbReference>
<evidence type="ECO:0000313" key="11">
    <source>
        <dbReference type="Proteomes" id="UP000039865"/>
    </source>
</evidence>
<feature type="domain" description="Partial AB-hydrolase lipase" evidence="9">
    <location>
        <begin position="30"/>
        <end position="97"/>
    </location>
</feature>
<reference evidence="10 11" key="1">
    <citation type="submission" date="2014-06" db="EMBL/GenBank/DDBJ databases">
        <authorList>
            <person name="Swart Estienne"/>
        </authorList>
    </citation>
    <scope>NUCLEOTIDE SEQUENCE [LARGE SCALE GENOMIC DNA]</scope>
    <source>
        <strain evidence="10 11">130c</strain>
    </source>
</reference>
<dbReference type="InterPro" id="IPR025483">
    <property type="entry name" value="Lipase_euk"/>
</dbReference>
<comment type="similarity">
    <text evidence="1 7">Belongs to the AB hydrolase superfamily. Lipase family.</text>
</comment>
<sequence length="416" mass="47338">MPKRQNQAQQNFLSQRFQSFSESPDVSKTIKELITQNGFLFEEHSVTTQDGYILKMFRIPGFQDPATGKDFDPKAAEGKPVVLLQHGLEDSADAWVVHRPEVAPAFVLARAGYDVWLGNNRGNKYSDTSFVKKSNYDFWNYGYEEMGDYDLPAMIDYILTLTKNQKLAFIGHSQGTSQMFYALSHNEQYFADRVSVFIALGPVMRLSNEQSTLVRLFASNITRALLLTTADTFGVYDLFPANYLQTGSMRIFCDVLPKMCELFLYLGSDSDITVEDPERLQVYLGHFPSGTSLRTVNHYGQTIACGEMKRYDFGKTINLQKYGQAEPPVIEISNIQKVPVAMFVGTKDELANTIDNRWAKDQIKSIVHYKEYNLGHLSFFFAKDYSFFTEDVMGIIEKYHPAKPIVDPTSPKVFLQ</sequence>
<dbReference type="GO" id="GO:0016042">
    <property type="term" value="P:lipid catabolic process"/>
    <property type="evidence" value="ECO:0007669"/>
    <property type="project" value="UniProtKB-KW"/>
</dbReference>
<accession>A0A078AM77</accession>
<dbReference type="PANTHER" id="PTHR11005">
    <property type="entry name" value="LYSOSOMAL ACID LIPASE-RELATED"/>
    <property type="match status" value="1"/>
</dbReference>
<feature type="active site" description="Charge relay system" evidence="8">
    <location>
        <position position="348"/>
    </location>
</feature>
<dbReference type="AlphaFoldDB" id="A0A078AM77"/>
<keyword evidence="6" id="KW-0325">Glycoprotein</keyword>
<dbReference type="Proteomes" id="UP000039865">
    <property type="component" value="Unassembled WGS sequence"/>
</dbReference>
<gene>
    <name evidence="10" type="primary">Contig19277.g20435</name>
    <name evidence="10" type="ORF">STYLEM_12543</name>
</gene>
<protein>
    <recommendedName>
        <fullName evidence="7">Lipase</fullName>
    </recommendedName>
</protein>
<evidence type="ECO:0000256" key="4">
    <source>
        <dbReference type="ARBA" id="ARBA00022963"/>
    </source>
</evidence>
<dbReference type="GO" id="GO:0016788">
    <property type="term" value="F:hydrolase activity, acting on ester bonds"/>
    <property type="evidence" value="ECO:0007669"/>
    <property type="project" value="InterPro"/>
</dbReference>
<dbReference type="InterPro" id="IPR003386">
    <property type="entry name" value="LACT/PDAT_acylTrfase"/>
</dbReference>
<name>A0A078AM77_STYLE</name>
<dbReference type="OMA" id="LGIEMCQ"/>